<dbReference type="SUPFAM" id="SSF51306">
    <property type="entry name" value="LexA/Signal peptidase"/>
    <property type="match status" value="1"/>
</dbReference>
<dbReference type="InterPro" id="IPR039418">
    <property type="entry name" value="LexA-like"/>
</dbReference>
<dbReference type="InterPro" id="IPR036286">
    <property type="entry name" value="LexA/Signal_pep-like_sf"/>
</dbReference>
<proteinExistence type="predicted"/>
<dbReference type="EMBL" id="JABZQQ010000106">
    <property type="protein sequence ID" value="MBF1265939.1"/>
    <property type="molecule type" value="Genomic_DNA"/>
</dbReference>
<evidence type="ECO:0000259" key="4">
    <source>
        <dbReference type="Pfam" id="PF00717"/>
    </source>
</evidence>
<dbReference type="AlphaFoldDB" id="A0A930DHZ0"/>
<evidence type="ECO:0000313" key="5">
    <source>
        <dbReference type="EMBL" id="MBF1265939.1"/>
    </source>
</evidence>
<comment type="caution">
    <text evidence="5">The sequence shown here is derived from an EMBL/GenBank/DDBJ whole genome shotgun (WGS) entry which is preliminary data.</text>
</comment>
<dbReference type="InterPro" id="IPR015927">
    <property type="entry name" value="Peptidase_S24_S26A/B/C"/>
</dbReference>
<dbReference type="PANTHER" id="PTHR40661">
    <property type="match status" value="1"/>
</dbReference>
<accession>A0A930DHZ0</accession>
<reference evidence="5" key="1">
    <citation type="submission" date="2020-04" db="EMBL/GenBank/DDBJ databases">
        <title>Deep metagenomics examines the oral microbiome during advanced dental caries in children, revealing novel taxa and co-occurrences with host molecules.</title>
        <authorList>
            <person name="Baker J.L."/>
            <person name="Morton J.T."/>
            <person name="Dinis M."/>
            <person name="Alvarez R."/>
            <person name="Tran N.C."/>
            <person name="Knight R."/>
            <person name="Edlund A."/>
        </authorList>
    </citation>
    <scope>NUCLEOTIDE SEQUENCE</scope>
    <source>
        <strain evidence="5">JCVI_32_bin.62</strain>
    </source>
</reference>
<evidence type="ECO:0000256" key="2">
    <source>
        <dbReference type="ARBA" id="ARBA00023125"/>
    </source>
</evidence>
<evidence type="ECO:0000256" key="1">
    <source>
        <dbReference type="ARBA" id="ARBA00023015"/>
    </source>
</evidence>
<keyword evidence="3" id="KW-0804">Transcription</keyword>
<dbReference type="Gene3D" id="1.10.260.40">
    <property type="entry name" value="lambda repressor-like DNA-binding domains"/>
    <property type="match status" value="1"/>
</dbReference>
<dbReference type="GO" id="GO:0003677">
    <property type="term" value="F:DNA binding"/>
    <property type="evidence" value="ECO:0007669"/>
    <property type="project" value="UniProtKB-KW"/>
</dbReference>
<organism evidence="5 6">
    <name type="scientific">Neisseria sicca</name>
    <dbReference type="NCBI Taxonomy" id="490"/>
    <lineage>
        <taxon>Bacteria</taxon>
        <taxon>Pseudomonadati</taxon>
        <taxon>Pseudomonadota</taxon>
        <taxon>Betaproteobacteria</taxon>
        <taxon>Neisseriales</taxon>
        <taxon>Neisseriaceae</taxon>
        <taxon>Neisseria</taxon>
    </lineage>
</organism>
<gene>
    <name evidence="5" type="ORF">HXM80_09910</name>
</gene>
<dbReference type="PANTHER" id="PTHR40661:SF3">
    <property type="entry name" value="FELS-1 PROPHAGE TRANSCRIPTIONAL REGULATOR"/>
    <property type="match status" value="1"/>
</dbReference>
<keyword evidence="2" id="KW-0238">DNA-binding</keyword>
<dbReference type="Pfam" id="PF00717">
    <property type="entry name" value="Peptidase_S24"/>
    <property type="match status" value="1"/>
</dbReference>
<keyword evidence="1" id="KW-0805">Transcription regulation</keyword>
<dbReference type="InterPro" id="IPR010982">
    <property type="entry name" value="Lambda_DNA-bd_dom_sf"/>
</dbReference>
<sequence>MDTFLERLKSLWPDGVKPSEIYNKIDMSASGFNRVWKEGAVPTADYLVKIQDVTGCDLNWLLTGKGVPYLDRARPENAGAFPVSDTAAGAVDTLGNPVDLREFVFIPRYSVEAAAGHGQTVSDEKPLFCMAFRRYWIENYVTRQTDKLSVIAVKGDSMEGILNHGDNILINHAETEPRDGLYVLRIGNDLFVKNIQRLPGRLLVKSANPLYEPFEIDLTADNTDIAIIGRVEWFGRSVN</sequence>
<evidence type="ECO:0000256" key="3">
    <source>
        <dbReference type="ARBA" id="ARBA00023163"/>
    </source>
</evidence>
<evidence type="ECO:0000313" key="6">
    <source>
        <dbReference type="Proteomes" id="UP000780345"/>
    </source>
</evidence>
<protein>
    <submittedName>
        <fullName evidence="5">Helix-turn-helix transcriptional regulator</fullName>
    </submittedName>
</protein>
<feature type="domain" description="Peptidase S24/S26A/S26B/S26C" evidence="4">
    <location>
        <begin position="112"/>
        <end position="231"/>
    </location>
</feature>
<dbReference type="Proteomes" id="UP000780345">
    <property type="component" value="Unassembled WGS sequence"/>
</dbReference>
<dbReference type="CDD" id="cd06529">
    <property type="entry name" value="S24_LexA-like"/>
    <property type="match status" value="1"/>
</dbReference>
<dbReference type="Gene3D" id="2.10.109.10">
    <property type="entry name" value="Umud Fragment, subunit A"/>
    <property type="match status" value="1"/>
</dbReference>
<name>A0A930DHZ0_NEISI</name>